<keyword evidence="3" id="KW-1185">Reference proteome</keyword>
<dbReference type="Proteomes" id="UP000252139">
    <property type="component" value="Unassembled WGS sequence"/>
</dbReference>
<evidence type="ECO:0000313" key="3">
    <source>
        <dbReference type="Proteomes" id="UP000252139"/>
    </source>
</evidence>
<feature type="region of interest" description="Disordered" evidence="1">
    <location>
        <begin position="62"/>
        <end position="107"/>
    </location>
</feature>
<proteinExistence type="predicted"/>
<reference evidence="2 3" key="1">
    <citation type="journal article" date="2018" name="G3 (Bethesda)">
        <title>Phylogenetic and Phylogenomic Definition of Rhizopus Species.</title>
        <authorList>
            <person name="Gryganskyi A.P."/>
            <person name="Golan J."/>
            <person name="Dolatabadi S."/>
            <person name="Mondo S."/>
            <person name="Robb S."/>
            <person name="Idnurm A."/>
            <person name="Muszewska A."/>
            <person name="Steczkiewicz K."/>
            <person name="Masonjones S."/>
            <person name="Liao H.L."/>
            <person name="Gajdeczka M.T."/>
            <person name="Anike F."/>
            <person name="Vuek A."/>
            <person name="Anishchenko I.M."/>
            <person name="Voigt K."/>
            <person name="de Hoog G.S."/>
            <person name="Smith M.E."/>
            <person name="Heitman J."/>
            <person name="Vilgalys R."/>
            <person name="Stajich J.E."/>
        </authorList>
    </citation>
    <scope>NUCLEOTIDE SEQUENCE [LARGE SCALE GENOMIC DNA]</scope>
    <source>
        <strain evidence="2 3">CBS 357.93</strain>
    </source>
</reference>
<accession>A0A367JBW5</accession>
<evidence type="ECO:0000313" key="2">
    <source>
        <dbReference type="EMBL" id="RCH87452.1"/>
    </source>
</evidence>
<protein>
    <submittedName>
        <fullName evidence="2">Uncharacterized protein</fullName>
    </submittedName>
</protein>
<comment type="caution">
    <text evidence="2">The sequence shown here is derived from an EMBL/GenBank/DDBJ whole genome shotgun (WGS) entry which is preliminary data.</text>
</comment>
<dbReference type="EMBL" id="PJQL01001655">
    <property type="protein sequence ID" value="RCH87452.1"/>
    <property type="molecule type" value="Genomic_DNA"/>
</dbReference>
<dbReference type="AlphaFoldDB" id="A0A367JBW5"/>
<organism evidence="2 3">
    <name type="scientific">Rhizopus azygosporus</name>
    <name type="common">Rhizopus microsporus var. azygosporus</name>
    <dbReference type="NCBI Taxonomy" id="86630"/>
    <lineage>
        <taxon>Eukaryota</taxon>
        <taxon>Fungi</taxon>
        <taxon>Fungi incertae sedis</taxon>
        <taxon>Mucoromycota</taxon>
        <taxon>Mucoromycotina</taxon>
        <taxon>Mucoromycetes</taxon>
        <taxon>Mucorales</taxon>
        <taxon>Mucorineae</taxon>
        <taxon>Rhizopodaceae</taxon>
        <taxon>Rhizopus</taxon>
    </lineage>
</organism>
<sequence>MTDKEESVKKRRVRCDSAETEMSDGFRDQDLVDTDLETADFFFPRPIEHEIQEEAEIGELFDIPKEEIDDSKDSISTSEKEKDNDDSDWITDNEEDEEAVNDKEEQDGFMMYRIY</sequence>
<name>A0A367JBW5_RHIAZ</name>
<evidence type="ECO:0000256" key="1">
    <source>
        <dbReference type="SAM" id="MobiDB-lite"/>
    </source>
</evidence>
<feature type="compositionally biased region" description="Acidic residues" evidence="1">
    <location>
        <begin position="84"/>
        <end position="107"/>
    </location>
</feature>
<gene>
    <name evidence="2" type="ORF">CU097_010866</name>
</gene>
<feature type="region of interest" description="Disordered" evidence="1">
    <location>
        <begin position="1"/>
        <end position="23"/>
    </location>
</feature>